<gene>
    <name evidence="1" type="ORF">L1987_56249</name>
</gene>
<accession>A0ACB9EBT6</accession>
<dbReference type="EMBL" id="CM042035">
    <property type="protein sequence ID" value="KAI3756429.1"/>
    <property type="molecule type" value="Genomic_DNA"/>
</dbReference>
<evidence type="ECO:0000313" key="2">
    <source>
        <dbReference type="Proteomes" id="UP001056120"/>
    </source>
</evidence>
<evidence type="ECO:0000313" key="1">
    <source>
        <dbReference type="EMBL" id="KAI3756429.1"/>
    </source>
</evidence>
<comment type="caution">
    <text evidence="1">The sequence shown here is derived from an EMBL/GenBank/DDBJ whole genome shotgun (WGS) entry which is preliminary data.</text>
</comment>
<dbReference type="Proteomes" id="UP001056120">
    <property type="component" value="Linkage Group LG18"/>
</dbReference>
<organism evidence="1 2">
    <name type="scientific">Smallanthus sonchifolius</name>
    <dbReference type="NCBI Taxonomy" id="185202"/>
    <lineage>
        <taxon>Eukaryota</taxon>
        <taxon>Viridiplantae</taxon>
        <taxon>Streptophyta</taxon>
        <taxon>Embryophyta</taxon>
        <taxon>Tracheophyta</taxon>
        <taxon>Spermatophyta</taxon>
        <taxon>Magnoliopsida</taxon>
        <taxon>eudicotyledons</taxon>
        <taxon>Gunneridae</taxon>
        <taxon>Pentapetalae</taxon>
        <taxon>asterids</taxon>
        <taxon>campanulids</taxon>
        <taxon>Asterales</taxon>
        <taxon>Asteraceae</taxon>
        <taxon>Asteroideae</taxon>
        <taxon>Heliantheae alliance</taxon>
        <taxon>Millerieae</taxon>
        <taxon>Smallanthus</taxon>
    </lineage>
</organism>
<keyword evidence="2" id="KW-1185">Reference proteome</keyword>
<sequence>MNANQKFDQIWGFRRNVDSSSDESKSNSDVGKGQEKLNLIPSLVSPENDRVSETDNRHVQIEKKPKRTHNAPKKEKKNKKEVKSKPKKDSCASSNIKKRGNNTRNKKEVKSKFISQMAVSDDFRIFTESILDDLRVARETMFAKMRKEMDQLVNAKPRSRSKKQKGSASNATKKPNQKPRARKPTKVKQKTELPALKGLDHPQEHVKNENPKDPSSKNPILIDSCPKKPIFTNAPNQIITSTHLTLPLVSSNDKKNPILIDPCAKKPIFTNAPDQIVTSSYLTLPLVMSNDTSLKLERGNYSGLQVEERFRSYGHNNAESSCVGNGYPIGLNHHQRFDISNNFGIPNRGVQEFSHDGSLLGTRVINGGGLRYNAGLSGHNIPNHLASTGFRGLYPN</sequence>
<reference evidence="2" key="1">
    <citation type="journal article" date="2022" name="Mol. Ecol. Resour.">
        <title>The genomes of chicory, endive, great burdock and yacon provide insights into Asteraceae palaeo-polyploidization history and plant inulin production.</title>
        <authorList>
            <person name="Fan W."/>
            <person name="Wang S."/>
            <person name="Wang H."/>
            <person name="Wang A."/>
            <person name="Jiang F."/>
            <person name="Liu H."/>
            <person name="Zhao H."/>
            <person name="Xu D."/>
            <person name="Zhang Y."/>
        </authorList>
    </citation>
    <scope>NUCLEOTIDE SEQUENCE [LARGE SCALE GENOMIC DNA]</scope>
    <source>
        <strain evidence="2">cv. Yunnan</strain>
    </source>
</reference>
<name>A0ACB9EBT6_9ASTR</name>
<protein>
    <submittedName>
        <fullName evidence="1">Uncharacterized protein</fullName>
    </submittedName>
</protein>
<reference evidence="1 2" key="2">
    <citation type="journal article" date="2022" name="Mol. Ecol. Resour.">
        <title>The genomes of chicory, endive, great burdock and yacon provide insights into Asteraceae paleo-polyploidization history and plant inulin production.</title>
        <authorList>
            <person name="Fan W."/>
            <person name="Wang S."/>
            <person name="Wang H."/>
            <person name="Wang A."/>
            <person name="Jiang F."/>
            <person name="Liu H."/>
            <person name="Zhao H."/>
            <person name="Xu D."/>
            <person name="Zhang Y."/>
        </authorList>
    </citation>
    <scope>NUCLEOTIDE SEQUENCE [LARGE SCALE GENOMIC DNA]</scope>
    <source>
        <strain evidence="2">cv. Yunnan</strain>
        <tissue evidence="1">Leaves</tissue>
    </source>
</reference>
<proteinExistence type="predicted"/>